<keyword evidence="2" id="KW-0812">Transmembrane</keyword>
<sequence length="310" mass="36899">MDINNLWDKYSILNYLKEEFSVIYKKAENIMRTICKNYICHFIKNLKYIKDTHTYLFYIITFNVFILIFLCFLLFKYMLQNKNKNIQNKYHEVAYNSNGIQYTMKRTYPRKETYRKKKNDEISKFKEEKSEPLQTLIDTKGYPLRNINDQSEQSEYYSNNNKKKVTKKKTVNKKNNKEISSLGDLSLTQSFALSYLSSTNMDGKGNRRRSKRAKEKEDNQKKTNEKMEKEIIIYSEDQKKQPKPKRSISKKKTTPKNQENDEQPRSSAIIDSMLFLSSNNIHAQSLCSLLCFFSKIIGVENHEKDNERNM</sequence>
<accession>A0A6V7SZP1</accession>
<reference evidence="3 4" key="1">
    <citation type="submission" date="2020-08" db="EMBL/GenBank/DDBJ databases">
        <authorList>
            <person name="Ramaprasad A."/>
        </authorList>
    </citation>
    <scope>NUCLEOTIDE SEQUENCE [LARGE SCALE GENOMIC DNA]</scope>
</reference>
<dbReference type="VEuPathDB" id="PlasmoDB:PVPCR_0904530"/>
<feature type="compositionally biased region" description="Basic and acidic residues" evidence="1">
    <location>
        <begin position="214"/>
        <end position="240"/>
    </location>
</feature>
<proteinExistence type="predicted"/>
<dbReference type="VEuPathDB" id="PlasmoDB:PVVCY_0904460"/>
<evidence type="ECO:0000256" key="2">
    <source>
        <dbReference type="SAM" id="Phobius"/>
    </source>
</evidence>
<feature type="compositionally biased region" description="Basic residues" evidence="1">
    <location>
        <begin position="241"/>
        <end position="254"/>
    </location>
</feature>
<dbReference type="EMBL" id="LR865430">
    <property type="protein sequence ID" value="CAD2105166.1"/>
    <property type="molecule type" value="Genomic_DNA"/>
</dbReference>
<dbReference type="VEuPathDB" id="PlasmoDB:PVBDA_0904460"/>
<dbReference type="Proteomes" id="UP000515697">
    <property type="component" value="Chromosome PVSEL_09"/>
</dbReference>
<feature type="compositionally biased region" description="Polar residues" evidence="1">
    <location>
        <begin position="149"/>
        <end position="158"/>
    </location>
</feature>
<dbReference type="VEuPathDB" id="PlasmoDB:PVLDE_0904560"/>
<organism evidence="3 4">
    <name type="scientific">Plasmodium vinckei</name>
    <dbReference type="NCBI Taxonomy" id="5860"/>
    <lineage>
        <taxon>Eukaryota</taxon>
        <taxon>Sar</taxon>
        <taxon>Alveolata</taxon>
        <taxon>Apicomplexa</taxon>
        <taxon>Aconoidasida</taxon>
        <taxon>Haemosporida</taxon>
        <taxon>Plasmodiidae</taxon>
        <taxon>Plasmodium</taxon>
        <taxon>Plasmodium (Vinckeia)</taxon>
    </lineage>
</organism>
<feature type="compositionally biased region" description="Basic residues" evidence="1">
    <location>
        <begin position="161"/>
        <end position="172"/>
    </location>
</feature>
<evidence type="ECO:0000256" key="1">
    <source>
        <dbReference type="SAM" id="MobiDB-lite"/>
    </source>
</evidence>
<keyword evidence="2" id="KW-0472">Membrane</keyword>
<feature type="region of interest" description="Disordered" evidence="1">
    <location>
        <begin position="197"/>
        <end position="265"/>
    </location>
</feature>
<feature type="transmembrane region" description="Helical" evidence="2">
    <location>
        <begin position="55"/>
        <end position="75"/>
    </location>
</feature>
<evidence type="ECO:0000313" key="3">
    <source>
        <dbReference type="EMBL" id="CAD2105166.1"/>
    </source>
</evidence>
<dbReference type="AlphaFoldDB" id="A0A6V7SZP1"/>
<gene>
    <name evidence="3" type="ORF">PVSEL_0904500</name>
</gene>
<feature type="region of interest" description="Disordered" evidence="1">
    <location>
        <begin position="149"/>
        <end position="172"/>
    </location>
</feature>
<evidence type="ECO:0000313" key="4">
    <source>
        <dbReference type="Proteomes" id="UP000515697"/>
    </source>
</evidence>
<name>A0A6V7SZP1_PLAVN</name>
<protein>
    <submittedName>
        <fullName evidence="3">Uncharacterized protein</fullName>
    </submittedName>
</protein>
<keyword evidence="2" id="KW-1133">Transmembrane helix</keyword>
<dbReference type="VEuPathDB" id="PlasmoDB:PVSEL_0904500"/>